<dbReference type="VEuPathDB" id="FungiDB:MUCCIDRAFT_114598"/>
<evidence type="ECO:0000313" key="3">
    <source>
        <dbReference type="Proteomes" id="UP000077051"/>
    </source>
</evidence>
<evidence type="ECO:0000256" key="1">
    <source>
        <dbReference type="SAM" id="MobiDB-lite"/>
    </source>
</evidence>
<keyword evidence="3" id="KW-1185">Reference proteome</keyword>
<name>A0A168I0H2_MUCCL</name>
<dbReference type="AlphaFoldDB" id="A0A168I0H2"/>
<dbReference type="EMBL" id="AMYB01000008">
    <property type="protein sequence ID" value="OAC99408.1"/>
    <property type="molecule type" value="Genomic_DNA"/>
</dbReference>
<dbReference type="Proteomes" id="UP000077051">
    <property type="component" value="Unassembled WGS sequence"/>
</dbReference>
<feature type="region of interest" description="Disordered" evidence="1">
    <location>
        <begin position="71"/>
        <end position="134"/>
    </location>
</feature>
<comment type="caution">
    <text evidence="2">The sequence shown here is derived from an EMBL/GenBank/DDBJ whole genome shotgun (WGS) entry which is preliminary data.</text>
</comment>
<feature type="compositionally biased region" description="Basic residues" evidence="1">
    <location>
        <begin position="108"/>
        <end position="126"/>
    </location>
</feature>
<evidence type="ECO:0000313" key="2">
    <source>
        <dbReference type="EMBL" id="OAC99408.1"/>
    </source>
</evidence>
<dbReference type="OrthoDB" id="2274050at2759"/>
<proteinExistence type="predicted"/>
<protein>
    <submittedName>
        <fullName evidence="2">Uncharacterized protein</fullName>
    </submittedName>
</protein>
<gene>
    <name evidence="2" type="ORF">MUCCIDRAFT_114598</name>
</gene>
<accession>A0A168I0H2</accession>
<reference evidence="2 3" key="1">
    <citation type="submission" date="2015-06" db="EMBL/GenBank/DDBJ databases">
        <title>Expansion of signal transduction pathways in fungi by whole-genome duplication.</title>
        <authorList>
            <consortium name="DOE Joint Genome Institute"/>
            <person name="Corrochano L.M."/>
            <person name="Kuo A."/>
            <person name="Marcet-Houben M."/>
            <person name="Polaino S."/>
            <person name="Salamov A."/>
            <person name="Villalobos J.M."/>
            <person name="Alvarez M.I."/>
            <person name="Avalos J."/>
            <person name="Benito E.P."/>
            <person name="Benoit I."/>
            <person name="Burger G."/>
            <person name="Camino L.P."/>
            <person name="Canovas D."/>
            <person name="Cerda-Olmedo E."/>
            <person name="Cheng J.-F."/>
            <person name="Dominguez A."/>
            <person name="Elias M."/>
            <person name="Eslava A.P."/>
            <person name="Glaser F."/>
            <person name="Grimwood J."/>
            <person name="Gutierrez G."/>
            <person name="Heitman J."/>
            <person name="Henrissat B."/>
            <person name="Iturriaga E.A."/>
            <person name="Lang B.F."/>
            <person name="Lavin J.L."/>
            <person name="Lee S."/>
            <person name="Li W."/>
            <person name="Lindquist E."/>
            <person name="Lopez-Garcia S."/>
            <person name="Luque E.M."/>
            <person name="Marcos A.T."/>
            <person name="Martin J."/>
            <person name="Mccluskey K."/>
            <person name="Medina H.R."/>
            <person name="Miralles-Duran A."/>
            <person name="Miyazaki A."/>
            <person name="Munoz-Torres E."/>
            <person name="Oguiza J.A."/>
            <person name="Ohm R."/>
            <person name="Olmedo M."/>
            <person name="Orejas M."/>
            <person name="Ortiz-Castellanos L."/>
            <person name="Pisabarro A.G."/>
            <person name="Rodriguez-Romero J."/>
            <person name="Ruiz-Herrera J."/>
            <person name="Ruiz-Vazquez R."/>
            <person name="Sanz C."/>
            <person name="Schackwitz W."/>
            <person name="Schmutz J."/>
            <person name="Shahriari M."/>
            <person name="Shelest E."/>
            <person name="Silva-Franco F."/>
            <person name="Soanes D."/>
            <person name="Syed K."/>
            <person name="Tagua V.G."/>
            <person name="Talbot N.J."/>
            <person name="Thon M."/>
            <person name="De Vries R.P."/>
            <person name="Wiebenga A."/>
            <person name="Yadav J.S."/>
            <person name="Braun E.L."/>
            <person name="Baker S."/>
            <person name="Garre V."/>
            <person name="Horwitz B."/>
            <person name="Torres-Martinez S."/>
            <person name="Idnurm A."/>
            <person name="Herrera-Estrella A."/>
            <person name="Gabaldon T."/>
            <person name="Grigoriev I.V."/>
        </authorList>
    </citation>
    <scope>NUCLEOTIDE SEQUENCE [LARGE SCALE GENOMIC DNA]</scope>
    <source>
        <strain evidence="2 3">CBS 277.49</strain>
    </source>
</reference>
<sequence>MLSSPNSNELHHQFPRRVSFDLSHNTVYLLPTLEQCRDAAKQRSREEWQRKTLNEDMLSEDIIVEIQEDCSAGSRDSEEEGESVHPEPVPTKSCLKKPPVVTATTSTQKKKTSSSKKNQKKRKRNHAATAAHKQDLQNIISEGFKQQHRHLLLRGSNSLGEHMNRTALPLFIMAFSGFRRKKKKRKKL</sequence>
<organism evidence="2 3">
    <name type="scientific">Mucor lusitanicus CBS 277.49</name>
    <dbReference type="NCBI Taxonomy" id="747725"/>
    <lineage>
        <taxon>Eukaryota</taxon>
        <taxon>Fungi</taxon>
        <taxon>Fungi incertae sedis</taxon>
        <taxon>Mucoromycota</taxon>
        <taxon>Mucoromycotina</taxon>
        <taxon>Mucoromycetes</taxon>
        <taxon>Mucorales</taxon>
        <taxon>Mucorineae</taxon>
        <taxon>Mucoraceae</taxon>
        <taxon>Mucor</taxon>
    </lineage>
</organism>